<dbReference type="GO" id="GO:0004497">
    <property type="term" value="F:monooxygenase activity"/>
    <property type="evidence" value="ECO:0007669"/>
    <property type="project" value="TreeGrafter"/>
</dbReference>
<dbReference type="GO" id="GO:0050661">
    <property type="term" value="F:NADP binding"/>
    <property type="evidence" value="ECO:0007669"/>
    <property type="project" value="InterPro"/>
</dbReference>
<protein>
    <submittedName>
        <fullName evidence="3">NAD(P)/FAD-dependent oxidoreductase</fullName>
    </submittedName>
    <submittedName>
        <fullName evidence="2">Pyridine nucleotide-disulfide oxidoreductase</fullName>
    </submittedName>
</protein>
<dbReference type="PRINTS" id="PR00368">
    <property type="entry name" value="FADPNR"/>
</dbReference>
<dbReference type="EMBL" id="SYVO01000038">
    <property type="protein sequence ID" value="TKG08725.1"/>
    <property type="molecule type" value="Genomic_DNA"/>
</dbReference>
<gene>
    <name evidence="2" type="ORF">BCT99_10890</name>
    <name evidence="3" type="ORF">FCV91_11690</name>
</gene>
<evidence type="ECO:0000313" key="3">
    <source>
        <dbReference type="EMBL" id="TKG08725.1"/>
    </source>
</evidence>
<name>A0A1R3EWX4_9VIBR</name>
<dbReference type="InterPro" id="IPR050982">
    <property type="entry name" value="Auxin_biosynth/cation_transpt"/>
</dbReference>
<dbReference type="GO" id="GO:0050660">
    <property type="term" value="F:flavin adenine dinucleotide binding"/>
    <property type="evidence" value="ECO:0007669"/>
    <property type="project" value="InterPro"/>
</dbReference>
<organism evidence="2">
    <name type="scientific">Vibrio lentus</name>
    <dbReference type="NCBI Taxonomy" id="136468"/>
    <lineage>
        <taxon>Bacteria</taxon>
        <taxon>Pseudomonadati</taxon>
        <taxon>Pseudomonadota</taxon>
        <taxon>Gammaproteobacteria</taxon>
        <taxon>Vibrionales</taxon>
        <taxon>Vibrionaceae</taxon>
        <taxon>Vibrio</taxon>
    </lineage>
</organism>
<dbReference type="PRINTS" id="PR00469">
    <property type="entry name" value="PNDRDTASEII"/>
</dbReference>
<dbReference type="InterPro" id="IPR036188">
    <property type="entry name" value="FAD/NAD-bd_sf"/>
</dbReference>
<dbReference type="AlphaFoldDB" id="A0A1R3EWX4"/>
<dbReference type="PANTHER" id="PTHR43539">
    <property type="entry name" value="FLAVIN-BINDING MONOOXYGENASE-LIKE PROTEIN (AFU_ORTHOLOGUE AFUA_4G09220)"/>
    <property type="match status" value="1"/>
</dbReference>
<evidence type="ECO:0000256" key="1">
    <source>
        <dbReference type="ARBA" id="ARBA00023002"/>
    </source>
</evidence>
<dbReference type="Pfam" id="PF13738">
    <property type="entry name" value="Pyr_redox_3"/>
    <property type="match status" value="1"/>
</dbReference>
<comment type="caution">
    <text evidence="2">The sequence shown here is derived from an EMBL/GenBank/DDBJ whole genome shotgun (WGS) entry which is preliminary data.</text>
</comment>
<proteinExistence type="predicted"/>
<accession>A0A1R3EWX4</accession>
<dbReference type="RefSeq" id="WP_065112690.1">
    <property type="nucleotide sequence ID" value="NZ_JAJGZN020000001.1"/>
</dbReference>
<sequence>MVEQIIIIGAGQAGLSTAYYLKRNGLNPLILDANPTPGGAWTKGWDSLMLFSPKEYSSLSGLMMPKTEVEYPSRNEIINYLSRYEKHYDFRVERPVQVQNVEKKDGLFYITTDTGVYQSHALVSATGNFSGASTPYFEGIELFKGEQIHSSEYQNNKPFEQQNVAVIGSGNSGSQILAEVSEVANTHWFTNRPLQYLDDDLDGRYLFDLSTKRYYASLKGETLENTDDFSKIVMTQSVKEARDRGVLVKEEDIIRFTEDSIVTKNKTIPIDAIIWCTGFKTQLEHLQGLELDSDLSKISDGTRSNQHQGLWFIGYGEWSGYASATIVGVQKHAREAAKQISEALSSTVS</sequence>
<dbReference type="EMBL" id="MCXM01000003">
    <property type="protein sequence ID" value="PMK49362.1"/>
    <property type="molecule type" value="Genomic_DNA"/>
</dbReference>
<keyword evidence="1" id="KW-0560">Oxidoreductase</keyword>
<reference evidence="2" key="2">
    <citation type="submission" date="2016-07" db="EMBL/GenBank/DDBJ databases">
        <authorList>
            <person name="Kauffman K."/>
            <person name="Arevalo P."/>
            <person name="Polz M.F."/>
        </authorList>
    </citation>
    <scope>NUCLEOTIDE SEQUENCE</scope>
    <source>
        <strain evidence="2">10N.261.52.F7</strain>
    </source>
</reference>
<dbReference type="NCBIfam" id="NF040505">
    <property type="entry name" value="ArsO_flavin_mono"/>
    <property type="match status" value="1"/>
</dbReference>
<dbReference type="SUPFAM" id="SSF51905">
    <property type="entry name" value="FAD/NAD(P)-binding domain"/>
    <property type="match status" value="2"/>
</dbReference>
<reference evidence="2" key="3">
    <citation type="journal article" date="2018" name="Nature">
        <title>A major lineage of non-tailed dsDNA viruses as unrecognized killers of marine bacteria.</title>
        <authorList>
            <person name="Kauffman K.M."/>
            <person name="Hussain F.A."/>
            <person name="Yang J."/>
            <person name="Arevalo P."/>
            <person name="Brown J.M."/>
            <person name="Chang W.K."/>
            <person name="VanInsberghe D."/>
            <person name="Elsherbini J."/>
            <person name="Sharma R.S."/>
            <person name="Cutler M.B."/>
            <person name="Kelly L."/>
            <person name="Polz M.F."/>
        </authorList>
    </citation>
    <scope>NUCLEOTIDE SEQUENCE</scope>
    <source>
        <strain evidence="2">10N.261.52.F7</strain>
    </source>
</reference>
<dbReference type="Gene3D" id="3.50.50.60">
    <property type="entry name" value="FAD/NAD(P)-binding domain"/>
    <property type="match status" value="1"/>
</dbReference>
<evidence type="ECO:0000313" key="2">
    <source>
        <dbReference type="EMBL" id="PMK49362.1"/>
    </source>
</evidence>
<reference key="1">
    <citation type="submission" date="2016-07" db="EMBL/GenBank/DDBJ databases">
        <title>Nontailed viruses are major unrecognized killers of bacteria in the ocean.</title>
        <authorList>
            <person name="Kauffman K."/>
            <person name="Hussain F."/>
            <person name="Yang J."/>
            <person name="Arevalo P."/>
            <person name="Brown J."/>
            <person name="Cutler M."/>
            <person name="Kelly L."/>
            <person name="Polz M.F."/>
        </authorList>
    </citation>
    <scope>NUCLEOTIDE SEQUENCE [LARGE SCALE GENOMIC DNA]</scope>
    <source>
        <strain>10N.261.52.F7</strain>
    </source>
</reference>
<dbReference type="PANTHER" id="PTHR43539:SF78">
    <property type="entry name" value="FLAVIN-CONTAINING MONOOXYGENASE"/>
    <property type="match status" value="1"/>
</dbReference>
<dbReference type="Proteomes" id="UP000305840">
    <property type="component" value="Unassembled WGS sequence"/>
</dbReference>
<evidence type="ECO:0000313" key="4">
    <source>
        <dbReference type="Proteomes" id="UP000305840"/>
    </source>
</evidence>
<reference evidence="3 4" key="4">
    <citation type="submission" date="2019-04" db="EMBL/GenBank/DDBJ databases">
        <title>A reverse ecology approach based on a biological definition of microbial populations.</title>
        <authorList>
            <person name="Arevalo P."/>
            <person name="Vaninsberghe D."/>
            <person name="Elsherbini J."/>
            <person name="Gore J."/>
            <person name="Polz M."/>
        </authorList>
    </citation>
    <scope>NUCLEOTIDE SEQUENCE [LARGE SCALE GENOMIC DNA]</scope>
    <source>
        <strain evidence="3 4">10N.222.48.A1</strain>
    </source>
</reference>